<dbReference type="AlphaFoldDB" id="A0AAD9ZDK9"/>
<name>A0AAD9ZDK9_9LECA</name>
<reference evidence="2" key="1">
    <citation type="submission" date="2022-11" db="EMBL/GenBank/DDBJ databases">
        <title>Chromosomal genome sequence assembly and mating type (MAT) locus characterization of the leprose asexual lichenized fungus Lepraria neglecta (Nyl.) Erichsen.</title>
        <authorList>
            <person name="Allen J.L."/>
            <person name="Pfeffer B."/>
        </authorList>
    </citation>
    <scope>NUCLEOTIDE SEQUENCE</scope>
    <source>
        <strain evidence="2">Allen 5258</strain>
    </source>
</reference>
<proteinExistence type="predicted"/>
<feature type="compositionally biased region" description="Low complexity" evidence="1">
    <location>
        <begin position="62"/>
        <end position="74"/>
    </location>
</feature>
<gene>
    <name evidence="2" type="ORF">OEA41_001663</name>
</gene>
<dbReference type="Proteomes" id="UP001276659">
    <property type="component" value="Unassembled WGS sequence"/>
</dbReference>
<evidence type="ECO:0000256" key="1">
    <source>
        <dbReference type="SAM" id="MobiDB-lite"/>
    </source>
</evidence>
<evidence type="ECO:0000313" key="3">
    <source>
        <dbReference type="Proteomes" id="UP001276659"/>
    </source>
</evidence>
<protein>
    <submittedName>
        <fullName evidence="2">Uncharacterized protein</fullName>
    </submittedName>
</protein>
<feature type="region of interest" description="Disordered" evidence="1">
    <location>
        <begin position="34"/>
        <end position="171"/>
    </location>
</feature>
<sequence length="584" mass="58162">MIAPADAIQNLEPAWAGCGGTQFAFDPPRTLAPASVLVPSPTPTDQAGPQEIPAMPSRTSNQLPLQTQLGGQPPIDDPLFGPTDPTGLVDGGNPPSGRPQPPNGDQNIPPNVSTSDTPTDLQGAANPTNFPDSDPYPPNGNAEGFPKIGPSAKPKAYLGNPKSSWNPSQDDTIIFEPPIATSLIIVGDQTFTPLPKGGYSIADTSIRPNDPAITIQDTSILLGNLILVVGSLTLSLATGSASGTLTANGVEFTPLGPGSILIDGNTLSINGPAATVSGNAISLASYGIVVAGQTFAYPTTAPKAQRPQILTVAGQTITQLGSSSAIIDGITLLVNGPAQIVSSTTLSLASGGIIIDGQTHALPTPAPDGLPSPNGIYTIAGQKVARLGSSSAIIDGLTFSINGPAKTVAGTFISLASSALVVAGQTYPFPNRPLYTASNVVIIDGTSLTAGGPTIKVSGTALSLASGSAGLYLTGTGTASSSAFSAPVTAGESMTMNAAGELIENSGGRSQNGGLGSLVMLGFGQAGATSTSSMAGAIADATIAGNAISTADLVEFLGNGNRNLGSRILGGLGLTVFAAILAAW</sequence>
<accession>A0AAD9ZDK9</accession>
<evidence type="ECO:0000313" key="2">
    <source>
        <dbReference type="EMBL" id="KAK3174417.1"/>
    </source>
</evidence>
<organism evidence="2 3">
    <name type="scientific">Lepraria neglecta</name>
    <dbReference type="NCBI Taxonomy" id="209136"/>
    <lineage>
        <taxon>Eukaryota</taxon>
        <taxon>Fungi</taxon>
        <taxon>Dikarya</taxon>
        <taxon>Ascomycota</taxon>
        <taxon>Pezizomycotina</taxon>
        <taxon>Lecanoromycetes</taxon>
        <taxon>OSLEUM clade</taxon>
        <taxon>Lecanoromycetidae</taxon>
        <taxon>Lecanorales</taxon>
        <taxon>Lecanorineae</taxon>
        <taxon>Stereocaulaceae</taxon>
        <taxon>Lepraria</taxon>
    </lineage>
</organism>
<keyword evidence="3" id="KW-1185">Reference proteome</keyword>
<comment type="caution">
    <text evidence="2">The sequence shown here is derived from an EMBL/GenBank/DDBJ whole genome shotgun (WGS) entry which is preliminary data.</text>
</comment>
<feature type="compositionally biased region" description="Polar residues" evidence="1">
    <location>
        <begin position="161"/>
        <end position="171"/>
    </location>
</feature>
<feature type="compositionally biased region" description="Polar residues" evidence="1">
    <location>
        <begin position="103"/>
        <end position="131"/>
    </location>
</feature>
<dbReference type="EMBL" id="JASNWA010000006">
    <property type="protein sequence ID" value="KAK3174417.1"/>
    <property type="molecule type" value="Genomic_DNA"/>
</dbReference>